<feature type="transmembrane region" description="Helical" evidence="6">
    <location>
        <begin position="150"/>
        <end position="168"/>
    </location>
</feature>
<dbReference type="Gene3D" id="1.10.3430.10">
    <property type="entry name" value="Ammonium transporter AmtB like domains"/>
    <property type="match status" value="1"/>
</dbReference>
<dbReference type="EMBL" id="CAJNIZ010043976">
    <property type="protein sequence ID" value="CAE7674488.1"/>
    <property type="molecule type" value="Genomic_DNA"/>
</dbReference>
<evidence type="ECO:0000256" key="3">
    <source>
        <dbReference type="ARBA" id="ARBA00022692"/>
    </source>
</evidence>
<feature type="transmembrane region" description="Helical" evidence="6">
    <location>
        <begin position="215"/>
        <end position="232"/>
    </location>
</feature>
<comment type="similarity">
    <text evidence="2">Belongs to the ammonium transporter (TC 2.A.49) family. Rh subfamily.</text>
</comment>
<feature type="transmembrane region" description="Helical" evidence="6">
    <location>
        <begin position="120"/>
        <end position="138"/>
    </location>
</feature>
<evidence type="ECO:0000256" key="6">
    <source>
        <dbReference type="SAM" id="Phobius"/>
    </source>
</evidence>
<organism evidence="9 10">
    <name type="scientific">Symbiodinium pilosum</name>
    <name type="common">Dinoflagellate</name>
    <dbReference type="NCBI Taxonomy" id="2952"/>
    <lineage>
        <taxon>Eukaryota</taxon>
        <taxon>Sar</taxon>
        <taxon>Alveolata</taxon>
        <taxon>Dinophyceae</taxon>
        <taxon>Suessiales</taxon>
        <taxon>Symbiodiniaceae</taxon>
        <taxon>Symbiodinium</taxon>
    </lineage>
</organism>
<dbReference type="Pfam" id="PF00909">
    <property type="entry name" value="Ammonium_transp"/>
    <property type="match status" value="1"/>
</dbReference>
<dbReference type="InterPro" id="IPR024041">
    <property type="entry name" value="NH4_transpt_AmtB-like_dom"/>
</dbReference>
<evidence type="ECO:0000313" key="10">
    <source>
        <dbReference type="Proteomes" id="UP000649617"/>
    </source>
</evidence>
<feature type="transmembrane region" description="Helical" evidence="6">
    <location>
        <begin position="333"/>
        <end position="349"/>
    </location>
</feature>
<comment type="subcellular location">
    <subcellularLocation>
        <location evidence="1">Membrane</location>
        <topology evidence="1">Multi-pass membrane protein</topology>
    </subcellularLocation>
</comment>
<comment type="caution">
    <text evidence="9">The sequence shown here is derived from an EMBL/GenBank/DDBJ whole genome shotgun (WGS) entry which is preliminary data.</text>
</comment>
<evidence type="ECO:0000259" key="7">
    <source>
        <dbReference type="Pfam" id="PF00909"/>
    </source>
</evidence>
<feature type="transmembrane region" description="Helical" evidence="6">
    <location>
        <begin position="440"/>
        <end position="462"/>
    </location>
</feature>
<dbReference type="InterPro" id="IPR029020">
    <property type="entry name" value="Ammonium/urea_transptr"/>
</dbReference>
<dbReference type="GO" id="GO:0005886">
    <property type="term" value="C:plasma membrane"/>
    <property type="evidence" value="ECO:0007669"/>
    <property type="project" value="InterPro"/>
</dbReference>
<evidence type="ECO:0000256" key="1">
    <source>
        <dbReference type="ARBA" id="ARBA00004141"/>
    </source>
</evidence>
<keyword evidence="4 6" id="KW-1133">Transmembrane helix</keyword>
<keyword evidence="3 6" id="KW-0812">Transmembrane</keyword>
<dbReference type="AlphaFoldDB" id="A0A812WB95"/>
<dbReference type="InterPro" id="IPR002229">
    <property type="entry name" value="RhesusRHD"/>
</dbReference>
<keyword evidence="5 6" id="KW-0472">Membrane</keyword>
<evidence type="ECO:0000259" key="8">
    <source>
        <dbReference type="Pfam" id="PF04982"/>
    </source>
</evidence>
<dbReference type="PANTHER" id="PTHR11730">
    <property type="entry name" value="AMMONIUM TRANSPORTER"/>
    <property type="match status" value="1"/>
</dbReference>
<feature type="domain" description="HPP transmembrane region" evidence="8">
    <location>
        <begin position="3"/>
        <end position="73"/>
    </location>
</feature>
<dbReference type="PANTHER" id="PTHR11730:SF60">
    <property type="entry name" value="RH50, ISOFORM D"/>
    <property type="match status" value="1"/>
</dbReference>
<feature type="transmembrane region" description="Helical" evidence="6">
    <location>
        <begin position="175"/>
        <end position="195"/>
    </location>
</feature>
<name>A0A812WB95_SYMPI</name>
<feature type="transmembrane region" description="Helical" evidence="6">
    <location>
        <begin position="43"/>
        <end position="66"/>
    </location>
</feature>
<reference evidence="9" key="1">
    <citation type="submission" date="2021-02" db="EMBL/GenBank/DDBJ databases">
        <authorList>
            <person name="Dougan E. K."/>
            <person name="Rhodes N."/>
            <person name="Thang M."/>
            <person name="Chan C."/>
        </authorList>
    </citation>
    <scope>NUCLEOTIDE SEQUENCE</scope>
</reference>
<evidence type="ECO:0000256" key="4">
    <source>
        <dbReference type="ARBA" id="ARBA00022989"/>
    </source>
</evidence>
<evidence type="ECO:0000313" key="9">
    <source>
        <dbReference type="EMBL" id="CAE7674488.1"/>
    </source>
</evidence>
<dbReference type="GO" id="GO:0008519">
    <property type="term" value="F:ammonium channel activity"/>
    <property type="evidence" value="ECO:0007669"/>
    <property type="project" value="InterPro"/>
</dbReference>
<proteinExistence type="inferred from homology"/>
<feature type="domain" description="Ammonium transporter AmtB-like" evidence="7">
    <location>
        <begin position="158"/>
        <end position="423"/>
    </location>
</feature>
<dbReference type="Proteomes" id="UP000649617">
    <property type="component" value="Unassembled WGS sequence"/>
</dbReference>
<protein>
    <submittedName>
        <fullName evidence="9">RHAG protein</fullName>
    </submittedName>
</protein>
<dbReference type="GO" id="GO:0097272">
    <property type="term" value="P:ammonium homeostasis"/>
    <property type="evidence" value="ECO:0007669"/>
    <property type="project" value="TreeGrafter"/>
</dbReference>
<feature type="transmembrane region" description="Helical" evidence="6">
    <location>
        <begin position="301"/>
        <end position="321"/>
    </location>
</feature>
<dbReference type="InterPro" id="IPR058581">
    <property type="entry name" value="TM_HPP"/>
</dbReference>
<feature type="transmembrane region" description="Helical" evidence="6">
    <location>
        <begin position="384"/>
        <end position="404"/>
    </location>
</feature>
<gene>
    <name evidence="9" type="primary">RHAG</name>
    <name evidence="9" type="ORF">SPIL2461_LOCUS18672</name>
</gene>
<dbReference type="Pfam" id="PF04982">
    <property type="entry name" value="TM_HPP"/>
    <property type="match status" value="1"/>
</dbReference>
<dbReference type="OrthoDB" id="534912at2759"/>
<evidence type="ECO:0000256" key="2">
    <source>
        <dbReference type="ARBA" id="ARBA00011036"/>
    </source>
</evidence>
<evidence type="ECO:0000256" key="5">
    <source>
        <dbReference type="ARBA" id="ARBA00023136"/>
    </source>
</evidence>
<feature type="transmembrane region" description="Helical" evidence="6">
    <location>
        <begin position="411"/>
        <end position="428"/>
    </location>
</feature>
<accession>A0A812WB95</accession>
<feature type="transmembrane region" description="Helical" evidence="6">
    <location>
        <begin position="361"/>
        <end position="378"/>
    </location>
</feature>
<dbReference type="SUPFAM" id="SSF111352">
    <property type="entry name" value="Ammonium transporter"/>
    <property type="match status" value="1"/>
</dbReference>
<dbReference type="PRINTS" id="PR00342">
    <property type="entry name" value="RHESUSRHD"/>
</dbReference>
<sequence>MPAALAVAFAAALQELSYAKFPAGGSIALSVIVMPEASKLGWSFLLQPGLLSTCLLVIYGTLLNNLQETRLYPRHWPWQRADGPVLLPHSEHRGHSERDLCRQWSDAERRPFSTTSNTQVGMLMVASQMAFIIFLLLAEFDREDVDSKTRFDHVAGLSMLTLVGLGLMRAFLKAYGLGALGFCILITCLAIQWSIMLESILLQRVPRIGLDSLVSGYLAAATTLVSFGALIGKVSLRQILIALLIELPCYRLHRALMQTNSHLLHVRDGGLEIHLFGAFFGYSAARVLGPCEMDWLNQSSYVLDLLSLVGTLCFWVCFPSIDSLGAQTQHAHITMVLALLGSTVAAFAIDSFCHSGKLEVASIRAAVLAGGIATTAVADVIEPGLALMVGCASGTASVLGLRFLSNTSVDTCGVLSAHGIPAFLYAGVPMLQIGSGPRSPAFELCSCLLTALLSGTCCGYLLRRVRTSESQEHAFSDETSWVCAKDVPRGSVNL</sequence>
<keyword evidence="10" id="KW-1185">Reference proteome</keyword>